<accession>A0AAT9I0Q4</accession>
<organism evidence="1">
    <name type="scientific">Streptomyces haneummycinicus</name>
    <dbReference type="NCBI Taxonomy" id="3074435"/>
    <lineage>
        <taxon>Bacteria</taxon>
        <taxon>Bacillati</taxon>
        <taxon>Actinomycetota</taxon>
        <taxon>Actinomycetes</taxon>
        <taxon>Kitasatosporales</taxon>
        <taxon>Streptomycetaceae</taxon>
        <taxon>Streptomyces</taxon>
    </lineage>
</organism>
<keyword evidence="1" id="KW-0614">Plasmid</keyword>
<geneLocation type="plasmid" evidence="1">
    <name>pKM77-8_1</name>
</geneLocation>
<proteinExistence type="predicted"/>
<name>A0AAT9I0Q4_9ACTN</name>
<protein>
    <submittedName>
        <fullName evidence="1">Uncharacterized protein</fullName>
    </submittedName>
</protein>
<gene>
    <name evidence="1" type="ORF">SHKM778_94320</name>
</gene>
<sequence length="56" mass="6234">MLHPQDVRGDVRVVLQTRLVGLLLAHTPLKGHCEQYDFFTGSPSRSRTNLSTSARA</sequence>
<reference evidence="1" key="2">
    <citation type="submission" date="2024-07" db="EMBL/GenBank/DDBJ databases">
        <title>Streptomyces haneummycinica sp. nov., a new antibiotic-producing actinobacterium isolated from marine sediment.</title>
        <authorList>
            <person name="Uemura M."/>
            <person name="Hamada M."/>
            <person name="Hirano S."/>
            <person name="Kobayashi K."/>
            <person name="Ohshiro T."/>
            <person name="Kobayashi T."/>
            <person name="Terahara T."/>
        </authorList>
    </citation>
    <scope>NUCLEOTIDE SEQUENCE</scope>
    <source>
        <strain evidence="1">KM77-8</strain>
        <plasmid evidence="1">pKM77-8_1</plasmid>
    </source>
</reference>
<dbReference type="EMBL" id="AP035769">
    <property type="protein sequence ID" value="BFO23044.1"/>
    <property type="molecule type" value="Genomic_DNA"/>
</dbReference>
<evidence type="ECO:0000313" key="1">
    <source>
        <dbReference type="EMBL" id="BFO23044.1"/>
    </source>
</evidence>
<reference evidence="1" key="1">
    <citation type="submission" date="2024-06" db="EMBL/GenBank/DDBJ databases">
        <authorList>
            <consortium name="consrtm"/>
            <person name="Uemura M."/>
            <person name="Terahara T."/>
        </authorList>
    </citation>
    <scope>NUCLEOTIDE SEQUENCE</scope>
    <source>
        <strain evidence="1">KM77-8</strain>
        <plasmid evidence="1">pKM77-8_1</plasmid>
    </source>
</reference>
<dbReference type="AlphaFoldDB" id="A0AAT9I0Q4"/>